<evidence type="ECO:0000313" key="1">
    <source>
        <dbReference type="EMBL" id="MCW4631603.1"/>
    </source>
</evidence>
<comment type="caution">
    <text evidence="1">The sequence shown here is derived from an EMBL/GenBank/DDBJ whole genome shotgun (WGS) entry which is preliminary data.</text>
</comment>
<proteinExistence type="predicted"/>
<accession>A0ABT3KM13</accession>
<dbReference type="EMBL" id="JAPEUL010000012">
    <property type="protein sequence ID" value="MCW4631603.1"/>
    <property type="molecule type" value="Genomic_DNA"/>
</dbReference>
<dbReference type="Proteomes" id="UP001431181">
    <property type="component" value="Unassembled WGS sequence"/>
</dbReference>
<name>A0ABT3KM13_9GAMM</name>
<protein>
    <submittedName>
        <fullName evidence="1">Uncharacterized protein</fullName>
    </submittedName>
</protein>
<evidence type="ECO:0000313" key="2">
    <source>
        <dbReference type="Proteomes" id="UP001431181"/>
    </source>
</evidence>
<dbReference type="RefSeq" id="WP_265220915.1">
    <property type="nucleotide sequence ID" value="NZ_JAPEUL010000012.1"/>
</dbReference>
<gene>
    <name evidence="1" type="ORF">ONZ52_23055</name>
</gene>
<sequence length="175" mass="19058">MASQGDDLVVFTAKPVNLKLNVLRSNIKLEFSYGNGTIETEEMPLIGQGYWEKVIPVSVGDNVKVRAKLVGMTQTGLRFDYRTPSWSLSREAGHPAVVTLENNALEADTLMTPFSSEQEVAPVSFAPAVSVVEEAQEIEDPTENADTNVVETSQMEKSVTKQTALPLEIGLCTVL</sequence>
<reference evidence="1" key="1">
    <citation type="submission" date="2022-11" db="EMBL/GenBank/DDBJ databases">
        <title>Marinomonas sp. nov., isolated from marine algae.</title>
        <authorList>
            <person name="Choi D.G."/>
            <person name="Kim J.M."/>
            <person name="Lee J.K."/>
            <person name="Baek J.H."/>
            <person name="Jeon C.O."/>
        </authorList>
    </citation>
    <scope>NUCLEOTIDE SEQUENCE</scope>
    <source>
        <strain evidence="1">KJ51-3</strain>
    </source>
</reference>
<organism evidence="1 2">
    <name type="scientific">Marinomonas rhodophyticola</name>
    <dbReference type="NCBI Taxonomy" id="2992803"/>
    <lineage>
        <taxon>Bacteria</taxon>
        <taxon>Pseudomonadati</taxon>
        <taxon>Pseudomonadota</taxon>
        <taxon>Gammaproteobacteria</taxon>
        <taxon>Oceanospirillales</taxon>
        <taxon>Oceanospirillaceae</taxon>
        <taxon>Marinomonas</taxon>
    </lineage>
</organism>
<keyword evidence="2" id="KW-1185">Reference proteome</keyword>